<dbReference type="PROSITE" id="PS50119">
    <property type="entry name" value="ZF_BBOX"/>
    <property type="match status" value="2"/>
</dbReference>
<evidence type="ECO:0000313" key="13">
    <source>
        <dbReference type="RefSeq" id="XP_015284702.1"/>
    </source>
</evidence>
<dbReference type="InterPro" id="IPR003877">
    <property type="entry name" value="SPRY_dom"/>
</dbReference>
<dbReference type="Pfam" id="PF13765">
    <property type="entry name" value="PRY"/>
    <property type="match status" value="1"/>
</dbReference>
<dbReference type="SUPFAM" id="SSF57845">
    <property type="entry name" value="B-box zinc-binding domain"/>
    <property type="match status" value="2"/>
</dbReference>
<feature type="domain" description="B30.2/SPRY" evidence="11">
    <location>
        <begin position="591"/>
        <end position="744"/>
    </location>
</feature>
<keyword evidence="3" id="KW-0479">Metal-binding</keyword>
<comment type="function">
    <text evidence="6">Neurotoxin that produces dose-dependent hypolocomotion and hyperalgesia in mice. May directly act on the central nervous system, as it is 6500-fold more potent when administered intracerebroventricularly than intraperitoneal.</text>
</comment>
<keyword evidence="4 7" id="KW-0863">Zinc-finger</keyword>
<evidence type="ECO:0000259" key="10">
    <source>
        <dbReference type="PROSITE" id="PS50119"/>
    </source>
</evidence>
<evidence type="ECO:0000256" key="4">
    <source>
        <dbReference type="ARBA" id="ARBA00022771"/>
    </source>
</evidence>
<evidence type="ECO:0000313" key="12">
    <source>
        <dbReference type="Proteomes" id="UP000694871"/>
    </source>
</evidence>
<evidence type="ECO:0000256" key="8">
    <source>
        <dbReference type="SAM" id="MobiDB-lite"/>
    </source>
</evidence>
<dbReference type="InterPro" id="IPR001841">
    <property type="entry name" value="Znf_RING"/>
</dbReference>
<dbReference type="PROSITE" id="PS50089">
    <property type="entry name" value="ZF_RING_2"/>
    <property type="match status" value="1"/>
</dbReference>
<keyword evidence="12" id="KW-1185">Reference proteome</keyword>
<dbReference type="InterPro" id="IPR000315">
    <property type="entry name" value="Znf_B-box"/>
</dbReference>
<evidence type="ECO:0000259" key="9">
    <source>
        <dbReference type="PROSITE" id="PS50089"/>
    </source>
</evidence>
<dbReference type="PRINTS" id="PR01407">
    <property type="entry name" value="BUTYPHLNCDUF"/>
</dbReference>
<dbReference type="Pfam" id="PF00622">
    <property type="entry name" value="SPRY"/>
    <property type="match status" value="1"/>
</dbReference>
<dbReference type="Gene3D" id="3.30.160.60">
    <property type="entry name" value="Classic Zinc Finger"/>
    <property type="match status" value="2"/>
</dbReference>
<dbReference type="Pfam" id="PF00643">
    <property type="entry name" value="zf-B_box"/>
    <property type="match status" value="2"/>
</dbReference>
<evidence type="ECO:0000256" key="5">
    <source>
        <dbReference type="ARBA" id="ARBA00022833"/>
    </source>
</evidence>
<name>A0ABM1LFG5_GEKJA</name>
<dbReference type="Gene3D" id="2.60.120.920">
    <property type="match status" value="1"/>
</dbReference>
<dbReference type="CDD" id="cd16594">
    <property type="entry name" value="RING-HC_TRIM7-like_C-IV"/>
    <property type="match status" value="1"/>
</dbReference>
<evidence type="ECO:0000256" key="2">
    <source>
        <dbReference type="ARBA" id="ARBA00022699"/>
    </source>
</evidence>
<dbReference type="InterPro" id="IPR003879">
    <property type="entry name" value="Butyrophylin_SPRY"/>
</dbReference>
<keyword evidence="2" id="KW-0800">Toxin</keyword>
<evidence type="ECO:0000256" key="3">
    <source>
        <dbReference type="ARBA" id="ARBA00022723"/>
    </source>
</evidence>
<proteinExistence type="inferred from homology"/>
<feature type="domain" description="RING-type" evidence="9">
    <location>
        <begin position="88"/>
        <end position="131"/>
    </location>
</feature>
<evidence type="ECO:0000259" key="11">
    <source>
        <dbReference type="PROSITE" id="PS50188"/>
    </source>
</evidence>
<dbReference type="CDD" id="cd19762">
    <property type="entry name" value="Bbox2_TRIM7-like"/>
    <property type="match status" value="1"/>
</dbReference>
<dbReference type="PROSITE" id="PS00518">
    <property type="entry name" value="ZF_RING_1"/>
    <property type="match status" value="1"/>
</dbReference>
<gene>
    <name evidence="13" type="primary">LOC107125766</name>
</gene>
<evidence type="ECO:0000256" key="7">
    <source>
        <dbReference type="PROSITE-ProRule" id="PRU00024"/>
    </source>
</evidence>
<feature type="domain" description="B box-type" evidence="10">
    <location>
        <begin position="169"/>
        <end position="210"/>
    </location>
</feature>
<dbReference type="InterPro" id="IPR013320">
    <property type="entry name" value="ConA-like_dom_sf"/>
</dbReference>
<dbReference type="InterPro" id="IPR050143">
    <property type="entry name" value="TRIM/RBCC"/>
</dbReference>
<protein>
    <submittedName>
        <fullName evidence="13">Tripartite motif-containing protein 7-like</fullName>
    </submittedName>
</protein>
<dbReference type="PROSITE" id="PS51257">
    <property type="entry name" value="PROKAR_LIPOPROTEIN"/>
    <property type="match status" value="1"/>
</dbReference>
<dbReference type="SMART" id="SM00184">
    <property type="entry name" value="RING"/>
    <property type="match status" value="1"/>
</dbReference>
<dbReference type="InterPro" id="IPR013083">
    <property type="entry name" value="Znf_RING/FYVE/PHD"/>
</dbReference>
<dbReference type="CDD" id="cd19766">
    <property type="entry name" value="Bbox2_TRIM11_C-IV"/>
    <property type="match status" value="1"/>
</dbReference>
<feature type="domain" description="B box-type" evidence="10">
    <location>
        <begin position="227"/>
        <end position="268"/>
    </location>
</feature>
<dbReference type="InterPro" id="IPR017907">
    <property type="entry name" value="Znf_RING_CS"/>
</dbReference>
<dbReference type="PANTHER" id="PTHR24103">
    <property type="entry name" value="E3 UBIQUITIN-PROTEIN LIGASE TRIM"/>
    <property type="match status" value="1"/>
</dbReference>
<dbReference type="SUPFAM" id="SSF49899">
    <property type="entry name" value="Concanavalin A-like lectins/glucanases"/>
    <property type="match status" value="1"/>
</dbReference>
<dbReference type="InterPro" id="IPR027370">
    <property type="entry name" value="Znf-RING_euk"/>
</dbReference>
<reference evidence="13" key="1">
    <citation type="submission" date="2025-08" db="UniProtKB">
        <authorList>
            <consortium name="RefSeq"/>
        </authorList>
    </citation>
    <scope>IDENTIFICATION</scope>
</reference>
<organism evidence="12 13">
    <name type="scientific">Gekko japonicus</name>
    <name type="common">Schlegel's Japanese gecko</name>
    <dbReference type="NCBI Taxonomy" id="146911"/>
    <lineage>
        <taxon>Eukaryota</taxon>
        <taxon>Metazoa</taxon>
        <taxon>Chordata</taxon>
        <taxon>Craniata</taxon>
        <taxon>Vertebrata</taxon>
        <taxon>Euteleostomi</taxon>
        <taxon>Lepidosauria</taxon>
        <taxon>Squamata</taxon>
        <taxon>Bifurcata</taxon>
        <taxon>Gekkota</taxon>
        <taxon>Gekkonidae</taxon>
        <taxon>Gekkoninae</taxon>
        <taxon>Gekko</taxon>
    </lineage>
</organism>
<dbReference type="SUPFAM" id="SSF57850">
    <property type="entry name" value="RING/U-box"/>
    <property type="match status" value="1"/>
</dbReference>
<dbReference type="SMART" id="SM00336">
    <property type="entry name" value="BBOX"/>
    <property type="match status" value="2"/>
</dbReference>
<feature type="region of interest" description="Disordered" evidence="8">
    <location>
        <begin position="52"/>
        <end position="76"/>
    </location>
</feature>
<dbReference type="Gene3D" id="3.30.40.10">
    <property type="entry name" value="Zinc/RING finger domain, C3HC4 (zinc finger)"/>
    <property type="match status" value="1"/>
</dbReference>
<dbReference type="PROSITE" id="PS50188">
    <property type="entry name" value="B302_SPRY"/>
    <property type="match status" value="1"/>
</dbReference>
<accession>A0ABM1LFG5</accession>
<dbReference type="InterPro" id="IPR006574">
    <property type="entry name" value="PRY"/>
</dbReference>
<comment type="similarity">
    <text evidence="1">Belongs to the ohanin/vespryn family.</text>
</comment>
<evidence type="ECO:0000256" key="1">
    <source>
        <dbReference type="ARBA" id="ARBA00009651"/>
    </source>
</evidence>
<evidence type="ECO:0000256" key="6">
    <source>
        <dbReference type="ARBA" id="ARBA00034460"/>
    </source>
</evidence>
<dbReference type="RefSeq" id="XP_015284702.1">
    <property type="nucleotide sequence ID" value="XM_015429216.1"/>
</dbReference>
<dbReference type="Pfam" id="PF13445">
    <property type="entry name" value="zf-RING_UBOX"/>
    <property type="match status" value="1"/>
</dbReference>
<sequence>MALRGKLGPEQVPAKHGVSLAKLCLLAAILLLGCRVCANRIDFQEGKRRGFEKRENETKAVLSRSPPIRRGSHGGGGPVQELCEEASCSICLEFFRDPVMIAECGHTFCRACLTLSWGESGAAEPSCPQCRGTAQPQNLRPNPQLANLVEIAKKVSPSEGEGAGKGGEGEGGVCEKHGEPLKFFCREDRAPLCVVCSRSREHRGHRVTPLEEEAKSAGEKKATVAARKGSICQKHQEPLKLFCRDHEAPICVVCEQSQEHRYHDIVPVEEASQEYKDQFCTYVQILQKEKNKVLTYKASLVKESQDLLRQTKGEQQKMLTQFRQLHTFLDKQEKLLLAQMDEVEKEVARNRDQHLAEISEELSALESLIREMEEKSQWPASDLLQDARSTLQRARFVRVDLMEVPDQIGSVGYIGWGAGRKKEAWVVTIVGCERRDLSGGNKMSHLCEYVYYDEDAGVPLGSGKINNEVHRDDLPRARRHWKRLQETWWLGRNILGPAADVAGADPMGVKAVKHLPYMLYVLWQGDGINQNVVQVNYHEPVKEVAEDIVHETLKYRGGVGTKEAFENPVAFPVALKWRIWDFSDLSPLLEGIKKQFKDTLNSGFHLQKANVTLDPDTAHPELILSERQKRVRREKAQALPNNPERFDQSGAVLGHEGFTAGRHFWEVLVGSEKEWAVGVARQSVSRKGELFLHPEKGIWAVRKLPVGYIAAKRGSPPLTLTGELKRIRVCLNYTGGRVAFFDAD</sequence>
<dbReference type="SMART" id="SM00589">
    <property type="entry name" value="PRY"/>
    <property type="match status" value="1"/>
</dbReference>
<dbReference type="InterPro" id="IPR001870">
    <property type="entry name" value="B30.2/SPRY"/>
</dbReference>
<dbReference type="Proteomes" id="UP000694871">
    <property type="component" value="Unplaced"/>
</dbReference>
<keyword evidence="2" id="KW-0528">Neurotoxin</keyword>
<dbReference type="InterPro" id="IPR043136">
    <property type="entry name" value="B30.2/SPRY_sf"/>
</dbReference>
<keyword evidence="5" id="KW-0862">Zinc</keyword>
<dbReference type="GeneID" id="107125766"/>